<feature type="region of interest" description="Disordered" evidence="1">
    <location>
        <begin position="116"/>
        <end position="141"/>
    </location>
</feature>
<dbReference type="AlphaFoldDB" id="A0A5N6LSS0"/>
<name>A0A5N6LSS0_9ASTR</name>
<comment type="caution">
    <text evidence="2">The sequence shown here is derived from an EMBL/GenBank/DDBJ whole genome shotgun (WGS) entry which is preliminary data.</text>
</comment>
<dbReference type="Proteomes" id="UP000326396">
    <property type="component" value="Linkage Group LG8"/>
</dbReference>
<accession>A0A5N6LSS0</accession>
<keyword evidence="3" id="KW-1185">Reference proteome</keyword>
<reference evidence="2 3" key="1">
    <citation type="submission" date="2019-05" db="EMBL/GenBank/DDBJ databases">
        <title>Mikania micrantha, genome provides insights into the molecular mechanism of rapid growth.</title>
        <authorList>
            <person name="Liu B."/>
        </authorList>
    </citation>
    <scope>NUCLEOTIDE SEQUENCE [LARGE SCALE GENOMIC DNA]</scope>
    <source>
        <strain evidence="2">NLD-2019</strain>
        <tissue evidence="2">Leaf</tissue>
    </source>
</reference>
<dbReference type="EMBL" id="SZYD01000018">
    <property type="protein sequence ID" value="KAD2804295.1"/>
    <property type="molecule type" value="Genomic_DNA"/>
</dbReference>
<gene>
    <name evidence="2" type="ORF">E3N88_37672</name>
</gene>
<dbReference type="PANTHER" id="PTHR34956">
    <property type="entry name" value="OS05G0397300 PROTEIN"/>
    <property type="match status" value="1"/>
</dbReference>
<evidence type="ECO:0000313" key="3">
    <source>
        <dbReference type="Proteomes" id="UP000326396"/>
    </source>
</evidence>
<feature type="compositionally biased region" description="Basic residues" evidence="1">
    <location>
        <begin position="116"/>
        <end position="126"/>
    </location>
</feature>
<evidence type="ECO:0000256" key="1">
    <source>
        <dbReference type="SAM" id="MobiDB-lite"/>
    </source>
</evidence>
<evidence type="ECO:0000313" key="2">
    <source>
        <dbReference type="EMBL" id="KAD2804295.1"/>
    </source>
</evidence>
<dbReference type="PANTHER" id="PTHR34956:SF1">
    <property type="entry name" value="DUF4005 DOMAIN-CONTAINING PROTEIN"/>
    <property type="match status" value="1"/>
</dbReference>
<protein>
    <submittedName>
        <fullName evidence="2">Uncharacterized protein</fullName>
    </submittedName>
</protein>
<dbReference type="OrthoDB" id="1649181at2759"/>
<organism evidence="2 3">
    <name type="scientific">Mikania micrantha</name>
    <name type="common">bitter vine</name>
    <dbReference type="NCBI Taxonomy" id="192012"/>
    <lineage>
        <taxon>Eukaryota</taxon>
        <taxon>Viridiplantae</taxon>
        <taxon>Streptophyta</taxon>
        <taxon>Embryophyta</taxon>
        <taxon>Tracheophyta</taxon>
        <taxon>Spermatophyta</taxon>
        <taxon>Magnoliopsida</taxon>
        <taxon>eudicotyledons</taxon>
        <taxon>Gunneridae</taxon>
        <taxon>Pentapetalae</taxon>
        <taxon>asterids</taxon>
        <taxon>campanulids</taxon>
        <taxon>Asterales</taxon>
        <taxon>Asteraceae</taxon>
        <taxon>Asteroideae</taxon>
        <taxon>Heliantheae alliance</taxon>
        <taxon>Eupatorieae</taxon>
        <taxon>Mikania</taxon>
    </lineage>
</organism>
<sequence length="141" mass="15399">MLTKMDSFRDTSSLVDADDTTFYQELTRRILMLTDEDDDKDVCLDSVAELQRRPVVVYGSVGSRMVGRNYYNWLEAGRCSVPSWMESLWASGGGATGVGGGGTGVFIPSGATTCRRGKKSGRRRYGNKATKNNNRGSVCHG</sequence>
<proteinExistence type="predicted"/>
<feature type="compositionally biased region" description="Polar residues" evidence="1">
    <location>
        <begin position="129"/>
        <end position="141"/>
    </location>
</feature>